<organism evidence="2 3">
    <name type="scientific">Glycine soja</name>
    <name type="common">Wild soybean</name>
    <dbReference type="NCBI Taxonomy" id="3848"/>
    <lineage>
        <taxon>Eukaryota</taxon>
        <taxon>Viridiplantae</taxon>
        <taxon>Streptophyta</taxon>
        <taxon>Embryophyta</taxon>
        <taxon>Tracheophyta</taxon>
        <taxon>Spermatophyta</taxon>
        <taxon>Magnoliopsida</taxon>
        <taxon>eudicotyledons</taxon>
        <taxon>Gunneridae</taxon>
        <taxon>Pentapetalae</taxon>
        <taxon>rosids</taxon>
        <taxon>fabids</taxon>
        <taxon>Fabales</taxon>
        <taxon>Fabaceae</taxon>
        <taxon>Papilionoideae</taxon>
        <taxon>50 kb inversion clade</taxon>
        <taxon>NPAAA clade</taxon>
        <taxon>indigoferoid/millettioid clade</taxon>
        <taxon>Phaseoleae</taxon>
        <taxon>Glycine</taxon>
        <taxon>Glycine subgen. Soja</taxon>
    </lineage>
</organism>
<protein>
    <submittedName>
        <fullName evidence="2">Thioredoxin-like 3-3</fullName>
    </submittedName>
</protein>
<evidence type="ECO:0000313" key="3">
    <source>
        <dbReference type="Proteomes" id="UP000289340"/>
    </source>
</evidence>
<dbReference type="SUPFAM" id="SSF52833">
    <property type="entry name" value="Thioredoxin-like"/>
    <property type="match status" value="1"/>
</dbReference>
<accession>A0A445LDD1</accession>
<keyword evidence="3" id="KW-1185">Reference proteome</keyword>
<dbReference type="CDD" id="cd02947">
    <property type="entry name" value="TRX_family"/>
    <property type="match status" value="1"/>
</dbReference>
<gene>
    <name evidence="2" type="ORF">D0Y65_007544</name>
</gene>
<evidence type="ECO:0000259" key="1">
    <source>
        <dbReference type="Pfam" id="PF00085"/>
    </source>
</evidence>
<dbReference type="InterPro" id="IPR013766">
    <property type="entry name" value="Thioredoxin_domain"/>
</dbReference>
<dbReference type="PANTHER" id="PTHR47571">
    <property type="entry name" value="THIOREDOXIN-LIKE 3-3"/>
    <property type="match status" value="1"/>
</dbReference>
<comment type="caution">
    <text evidence="2">The sequence shown here is derived from an EMBL/GenBank/DDBJ whole genome shotgun (WGS) entry which is preliminary data.</text>
</comment>
<dbReference type="InterPro" id="IPR036249">
    <property type="entry name" value="Thioredoxin-like_sf"/>
</dbReference>
<reference evidence="2 3" key="1">
    <citation type="submission" date="2018-09" db="EMBL/GenBank/DDBJ databases">
        <title>A high-quality reference genome of wild soybean provides a powerful tool to mine soybean genomes.</title>
        <authorList>
            <person name="Xie M."/>
            <person name="Chung C.Y.L."/>
            <person name="Li M.-W."/>
            <person name="Wong F.-L."/>
            <person name="Chan T.-F."/>
            <person name="Lam H.-M."/>
        </authorList>
    </citation>
    <scope>NUCLEOTIDE SEQUENCE [LARGE SCALE GENOMIC DNA]</scope>
    <source>
        <strain evidence="3">cv. W05</strain>
        <tissue evidence="2">Hypocotyl of etiolated seedlings</tissue>
    </source>
</reference>
<dbReference type="PANTHER" id="PTHR47571:SF1">
    <property type="entry name" value="THIOREDOXIN-LIKE 3-3"/>
    <property type="match status" value="1"/>
</dbReference>
<dbReference type="SMR" id="A0A445LDD1"/>
<sequence>MRSYMRYVFDSYVPSQYCLQAVIKYGATWCPVCIQILPAFCRLSNNFPKLTFVYTDINECSETTQHIRYTPTFQFYRNGEKVDEMFGAGGEERLHDRLWLHS</sequence>
<dbReference type="Pfam" id="PF00085">
    <property type="entry name" value="Thioredoxin"/>
    <property type="match status" value="1"/>
</dbReference>
<dbReference type="Gene3D" id="3.40.30.10">
    <property type="entry name" value="Glutaredoxin"/>
    <property type="match status" value="1"/>
</dbReference>
<feature type="domain" description="Thioredoxin" evidence="1">
    <location>
        <begin position="19"/>
        <end position="96"/>
    </location>
</feature>
<dbReference type="AlphaFoldDB" id="A0A445LDD1"/>
<dbReference type="Proteomes" id="UP000289340">
    <property type="component" value="Chromosome 3"/>
</dbReference>
<dbReference type="EMBL" id="QZWG01000003">
    <property type="protein sequence ID" value="RZC21326.1"/>
    <property type="molecule type" value="Genomic_DNA"/>
</dbReference>
<proteinExistence type="predicted"/>
<evidence type="ECO:0000313" key="2">
    <source>
        <dbReference type="EMBL" id="RZC21326.1"/>
    </source>
</evidence>
<dbReference type="InterPro" id="IPR044193">
    <property type="entry name" value="TRL33"/>
</dbReference>
<name>A0A445LDD1_GLYSO</name>